<keyword evidence="9" id="KW-0902">Two-component regulatory system</keyword>
<comment type="catalytic activity">
    <reaction evidence="1">
        <text>ATP + protein L-histidine = ADP + protein N-phospho-L-histidine.</text>
        <dbReference type="EC" id="2.7.13.3"/>
    </reaction>
</comment>
<dbReference type="Gene3D" id="6.10.340.10">
    <property type="match status" value="1"/>
</dbReference>
<evidence type="ECO:0000256" key="11">
    <source>
        <dbReference type="SAM" id="Phobius"/>
    </source>
</evidence>
<dbReference type="PROSITE" id="PS50885">
    <property type="entry name" value="HAMP"/>
    <property type="match status" value="1"/>
</dbReference>
<evidence type="ECO:0000256" key="4">
    <source>
        <dbReference type="ARBA" id="ARBA00022553"/>
    </source>
</evidence>
<dbReference type="GO" id="GO:0000155">
    <property type="term" value="F:phosphorelay sensor kinase activity"/>
    <property type="evidence" value="ECO:0007669"/>
    <property type="project" value="InterPro"/>
</dbReference>
<dbReference type="SUPFAM" id="SSF47384">
    <property type="entry name" value="Homodimeric domain of signal transducing histidine kinase"/>
    <property type="match status" value="1"/>
</dbReference>
<feature type="domain" description="HAMP" evidence="13">
    <location>
        <begin position="178"/>
        <end position="231"/>
    </location>
</feature>
<evidence type="ECO:0000256" key="7">
    <source>
        <dbReference type="ARBA" id="ARBA00022777"/>
    </source>
</evidence>
<dbReference type="CDD" id="cd06225">
    <property type="entry name" value="HAMP"/>
    <property type="match status" value="1"/>
</dbReference>
<dbReference type="SMART" id="SM00388">
    <property type="entry name" value="HisKA"/>
    <property type="match status" value="1"/>
</dbReference>
<keyword evidence="5" id="KW-0808">Transferase</keyword>
<evidence type="ECO:0000256" key="6">
    <source>
        <dbReference type="ARBA" id="ARBA00022692"/>
    </source>
</evidence>
<dbReference type="InterPro" id="IPR036097">
    <property type="entry name" value="HisK_dim/P_sf"/>
</dbReference>
<dbReference type="InterPro" id="IPR036890">
    <property type="entry name" value="HATPase_C_sf"/>
</dbReference>
<feature type="domain" description="Histidine kinase" evidence="12">
    <location>
        <begin position="239"/>
        <end position="455"/>
    </location>
</feature>
<evidence type="ECO:0000256" key="1">
    <source>
        <dbReference type="ARBA" id="ARBA00000085"/>
    </source>
</evidence>
<evidence type="ECO:0000256" key="9">
    <source>
        <dbReference type="ARBA" id="ARBA00023012"/>
    </source>
</evidence>
<accession>A0A6V8KZW4</accession>
<comment type="caution">
    <text evidence="14">The sequence shown here is derived from an EMBL/GenBank/DDBJ whole genome shotgun (WGS) entry which is preliminary data.</text>
</comment>
<evidence type="ECO:0000256" key="2">
    <source>
        <dbReference type="ARBA" id="ARBA00004236"/>
    </source>
</evidence>
<keyword evidence="8 11" id="KW-1133">Transmembrane helix</keyword>
<dbReference type="CDD" id="cd00082">
    <property type="entry name" value="HisKA"/>
    <property type="match status" value="1"/>
</dbReference>
<reference evidence="14 15" key="2">
    <citation type="submission" date="2020-03" db="EMBL/GenBank/DDBJ databases">
        <authorList>
            <person name="Ichikawa N."/>
            <person name="Kimura A."/>
            <person name="Kitahashi Y."/>
            <person name="Uohara A."/>
        </authorList>
    </citation>
    <scope>NUCLEOTIDE SEQUENCE [LARGE SCALE GENOMIC DNA]</scope>
    <source>
        <strain evidence="14 15">NBRC 108638</strain>
    </source>
</reference>
<dbReference type="InterPro" id="IPR003660">
    <property type="entry name" value="HAMP_dom"/>
</dbReference>
<keyword evidence="15" id="KW-1185">Reference proteome</keyword>
<dbReference type="SUPFAM" id="SSF158472">
    <property type="entry name" value="HAMP domain-like"/>
    <property type="match status" value="1"/>
</dbReference>
<evidence type="ECO:0000256" key="10">
    <source>
        <dbReference type="ARBA" id="ARBA00023136"/>
    </source>
</evidence>
<dbReference type="Pfam" id="PF00672">
    <property type="entry name" value="HAMP"/>
    <property type="match status" value="1"/>
</dbReference>
<evidence type="ECO:0000256" key="5">
    <source>
        <dbReference type="ARBA" id="ARBA00022679"/>
    </source>
</evidence>
<dbReference type="Pfam" id="PF00512">
    <property type="entry name" value="HisKA"/>
    <property type="match status" value="1"/>
</dbReference>
<evidence type="ECO:0000256" key="3">
    <source>
        <dbReference type="ARBA" id="ARBA00012438"/>
    </source>
</evidence>
<dbReference type="InterPro" id="IPR003661">
    <property type="entry name" value="HisK_dim/P_dom"/>
</dbReference>
<reference evidence="14 15" key="1">
    <citation type="submission" date="2020-03" db="EMBL/GenBank/DDBJ databases">
        <title>Whole genome shotgun sequence of Phytohabitans rumicis NBRC 108638.</title>
        <authorList>
            <person name="Komaki H."/>
            <person name="Tamura T."/>
        </authorList>
    </citation>
    <scope>NUCLEOTIDE SEQUENCE [LARGE SCALE GENOMIC DNA]</scope>
    <source>
        <strain evidence="14 15">NBRC 108638</strain>
    </source>
</reference>
<proteinExistence type="predicted"/>
<comment type="subcellular location">
    <subcellularLocation>
        <location evidence="2">Cell membrane</location>
    </subcellularLocation>
</comment>
<dbReference type="PRINTS" id="PR00344">
    <property type="entry name" value="BCTRLSENSOR"/>
</dbReference>
<dbReference type="Proteomes" id="UP000482960">
    <property type="component" value="Unassembled WGS sequence"/>
</dbReference>
<evidence type="ECO:0000259" key="12">
    <source>
        <dbReference type="PROSITE" id="PS50109"/>
    </source>
</evidence>
<dbReference type="InterPro" id="IPR050428">
    <property type="entry name" value="TCS_sensor_his_kinase"/>
</dbReference>
<keyword evidence="6 11" id="KW-0812">Transmembrane</keyword>
<dbReference type="PANTHER" id="PTHR45436:SF5">
    <property type="entry name" value="SENSOR HISTIDINE KINASE TRCS"/>
    <property type="match status" value="1"/>
</dbReference>
<dbReference type="AlphaFoldDB" id="A0A6V8KZW4"/>
<dbReference type="Gene3D" id="3.30.565.10">
    <property type="entry name" value="Histidine kinase-like ATPase, C-terminal domain"/>
    <property type="match status" value="1"/>
</dbReference>
<dbReference type="RefSeq" id="WP_173074283.1">
    <property type="nucleotide sequence ID" value="NZ_BAABJB010000076.1"/>
</dbReference>
<dbReference type="Pfam" id="PF02518">
    <property type="entry name" value="HATPase_c"/>
    <property type="match status" value="1"/>
</dbReference>
<evidence type="ECO:0000256" key="8">
    <source>
        <dbReference type="ARBA" id="ARBA00022989"/>
    </source>
</evidence>
<dbReference type="EC" id="2.7.13.3" evidence="3"/>
<evidence type="ECO:0000313" key="14">
    <source>
        <dbReference type="EMBL" id="GFJ87356.1"/>
    </source>
</evidence>
<evidence type="ECO:0000313" key="15">
    <source>
        <dbReference type="Proteomes" id="UP000482960"/>
    </source>
</evidence>
<dbReference type="InterPro" id="IPR003594">
    <property type="entry name" value="HATPase_dom"/>
</dbReference>
<dbReference type="PROSITE" id="PS50109">
    <property type="entry name" value="HIS_KIN"/>
    <property type="match status" value="1"/>
</dbReference>
<dbReference type="SMART" id="SM00387">
    <property type="entry name" value="HATPase_c"/>
    <property type="match status" value="1"/>
</dbReference>
<dbReference type="Gene3D" id="1.10.287.130">
    <property type="match status" value="1"/>
</dbReference>
<dbReference type="InterPro" id="IPR005467">
    <property type="entry name" value="His_kinase_dom"/>
</dbReference>
<name>A0A6V8KZW4_9ACTN</name>
<dbReference type="SMART" id="SM00304">
    <property type="entry name" value="HAMP"/>
    <property type="match status" value="1"/>
</dbReference>
<keyword evidence="10 11" id="KW-0472">Membrane</keyword>
<protein>
    <recommendedName>
        <fullName evidence="3">histidine kinase</fullName>
        <ecNumber evidence="3">2.7.13.3</ecNumber>
    </recommendedName>
</protein>
<keyword evidence="7 14" id="KW-0418">Kinase</keyword>
<evidence type="ECO:0000259" key="13">
    <source>
        <dbReference type="PROSITE" id="PS50885"/>
    </source>
</evidence>
<dbReference type="GO" id="GO:0005886">
    <property type="term" value="C:plasma membrane"/>
    <property type="evidence" value="ECO:0007669"/>
    <property type="project" value="UniProtKB-SubCell"/>
</dbReference>
<sequence length="456" mass="48726">MIRRPSIRRRLAVIAGAAVTVVAVAVGVLAWLALSQTLIGQADRELRAMTLGLPPRLTAEAAAAIPTTPLDADQDVRLQIRFSDGASVSAPRDAIALPWTAADAAVAVGMQGRAHYTVDTGHGRFRVFTVRGHQGETIQLARSLEGTDATLRRFGLLIAALIVGAASIAAVAGRLVARAGLRPVEELTTVAMRIAETRDLSQPIQVHGHDEIAQLGTAFNNMLSRLDVAQRQQRELIEDAAHELRTPMASLRTNVELLIHAGDRLGQSDRTALLTDLDKQSIELADLVASLVNLARSNAVDELAVATELTELAAEASDLARAHYPRPTFSLHAPDAVTITARPAALQRALVNLLDNAAKFGPPEQEIEIYIRKATAGTAQYAEVSVHDRGPTIPGDHRDRIFQRFYRMDTSRSMPGSGLGLAIVQQTAALHGGAVTVAPRSGGGNIFCLVLPMRPL</sequence>
<gene>
    <name evidence="14" type="primary">mprB</name>
    <name evidence="14" type="ORF">Prum_009980</name>
</gene>
<dbReference type="CDD" id="cd00075">
    <property type="entry name" value="HATPase"/>
    <property type="match status" value="1"/>
</dbReference>
<feature type="transmembrane region" description="Helical" evidence="11">
    <location>
        <begin position="12"/>
        <end position="34"/>
    </location>
</feature>
<dbReference type="SUPFAM" id="SSF55874">
    <property type="entry name" value="ATPase domain of HSP90 chaperone/DNA topoisomerase II/histidine kinase"/>
    <property type="match status" value="1"/>
</dbReference>
<dbReference type="EMBL" id="BLPG01000001">
    <property type="protein sequence ID" value="GFJ87356.1"/>
    <property type="molecule type" value="Genomic_DNA"/>
</dbReference>
<dbReference type="PANTHER" id="PTHR45436">
    <property type="entry name" value="SENSOR HISTIDINE KINASE YKOH"/>
    <property type="match status" value="1"/>
</dbReference>
<organism evidence="14 15">
    <name type="scientific">Phytohabitans rumicis</name>
    <dbReference type="NCBI Taxonomy" id="1076125"/>
    <lineage>
        <taxon>Bacteria</taxon>
        <taxon>Bacillati</taxon>
        <taxon>Actinomycetota</taxon>
        <taxon>Actinomycetes</taxon>
        <taxon>Micromonosporales</taxon>
        <taxon>Micromonosporaceae</taxon>
    </lineage>
</organism>
<keyword evidence="4" id="KW-0597">Phosphoprotein</keyword>
<dbReference type="InterPro" id="IPR004358">
    <property type="entry name" value="Sig_transdc_His_kin-like_C"/>
</dbReference>